<dbReference type="CDD" id="cd00156">
    <property type="entry name" value="REC"/>
    <property type="match status" value="1"/>
</dbReference>
<dbReference type="PANTHER" id="PTHR44591">
    <property type="entry name" value="STRESS RESPONSE REGULATOR PROTEIN 1"/>
    <property type="match status" value="1"/>
</dbReference>
<dbReference type="PANTHER" id="PTHR44591:SF3">
    <property type="entry name" value="RESPONSE REGULATORY DOMAIN-CONTAINING PROTEIN"/>
    <property type="match status" value="1"/>
</dbReference>
<evidence type="ECO:0000313" key="4">
    <source>
        <dbReference type="EMBL" id="PJF46478.1"/>
    </source>
</evidence>
<evidence type="ECO:0000256" key="1">
    <source>
        <dbReference type="ARBA" id="ARBA00022553"/>
    </source>
</evidence>
<dbReference type="SMART" id="SM00448">
    <property type="entry name" value="REC"/>
    <property type="match status" value="1"/>
</dbReference>
<dbReference type="Pfam" id="PF00072">
    <property type="entry name" value="Response_reg"/>
    <property type="match status" value="1"/>
</dbReference>
<dbReference type="AlphaFoldDB" id="A0A2M8Q9J5"/>
<dbReference type="Proteomes" id="UP000230790">
    <property type="component" value="Unassembled WGS sequence"/>
</dbReference>
<sequence length="220" mass="23771">MKELAPDAVIVETGSMGEWRRLTANHPAALETPALIAPLPSAQQTGAPLGASYYLPKPVGREDIAFVLKRLPRAPRTALVVDDDPHIVRLIGRMLRSALPEIQVMEAFGGEEALALAQARPPDIIFVDLYMPGMNGEAFIQEVQLDPRLARTTIVVVSVRSVEQELAPIQGELWIRREHGFTLSELLLLLEANLCTLTQAGATSPTSAAARLATLVDSPA</sequence>
<dbReference type="PROSITE" id="PS50110">
    <property type="entry name" value="RESPONSE_REGULATORY"/>
    <property type="match status" value="1"/>
</dbReference>
<dbReference type="Gene3D" id="3.40.50.2300">
    <property type="match status" value="1"/>
</dbReference>
<reference evidence="4 5" key="1">
    <citation type="submission" date="2017-11" db="EMBL/GenBank/DDBJ databases">
        <title>Evolution of Phototrophy in the Chloroflexi Phylum Driven by Horizontal Gene Transfer.</title>
        <authorList>
            <person name="Ward L.M."/>
            <person name="Hemp J."/>
            <person name="Shih P.M."/>
            <person name="Mcglynn S.E."/>
            <person name="Fischer W."/>
        </authorList>
    </citation>
    <scope>NUCLEOTIDE SEQUENCE [LARGE SCALE GENOMIC DNA]</scope>
    <source>
        <strain evidence="4">JP3_7</strain>
    </source>
</reference>
<organism evidence="4 5">
    <name type="scientific">Candidatus Thermofonsia Clade 3 bacterium</name>
    <dbReference type="NCBI Taxonomy" id="2364212"/>
    <lineage>
        <taxon>Bacteria</taxon>
        <taxon>Bacillati</taxon>
        <taxon>Chloroflexota</taxon>
        <taxon>Candidatus Thermofontia</taxon>
        <taxon>Candidatus Thermofonsia Clade 3</taxon>
    </lineage>
</organism>
<dbReference type="SUPFAM" id="SSF52172">
    <property type="entry name" value="CheY-like"/>
    <property type="match status" value="1"/>
</dbReference>
<proteinExistence type="predicted"/>
<feature type="modified residue" description="4-aspartylphosphate" evidence="2">
    <location>
        <position position="128"/>
    </location>
</feature>
<name>A0A2M8Q9J5_9CHLR</name>
<evidence type="ECO:0000313" key="5">
    <source>
        <dbReference type="Proteomes" id="UP000230790"/>
    </source>
</evidence>
<evidence type="ECO:0000259" key="3">
    <source>
        <dbReference type="PROSITE" id="PS50110"/>
    </source>
</evidence>
<dbReference type="InterPro" id="IPR011006">
    <property type="entry name" value="CheY-like_superfamily"/>
</dbReference>
<dbReference type="InterPro" id="IPR050595">
    <property type="entry name" value="Bact_response_regulator"/>
</dbReference>
<accession>A0A2M8Q9J5</accession>
<dbReference type="EMBL" id="PGTN01000184">
    <property type="protein sequence ID" value="PJF46478.1"/>
    <property type="molecule type" value="Genomic_DNA"/>
</dbReference>
<comment type="caution">
    <text evidence="4">The sequence shown here is derived from an EMBL/GenBank/DDBJ whole genome shotgun (WGS) entry which is preliminary data.</text>
</comment>
<keyword evidence="1 2" id="KW-0597">Phosphoprotein</keyword>
<protein>
    <recommendedName>
        <fullName evidence="3">Response regulatory domain-containing protein</fullName>
    </recommendedName>
</protein>
<dbReference type="GO" id="GO:0000160">
    <property type="term" value="P:phosphorelay signal transduction system"/>
    <property type="evidence" value="ECO:0007669"/>
    <property type="project" value="InterPro"/>
</dbReference>
<dbReference type="InterPro" id="IPR001789">
    <property type="entry name" value="Sig_transdc_resp-reg_receiver"/>
</dbReference>
<evidence type="ECO:0000256" key="2">
    <source>
        <dbReference type="PROSITE-ProRule" id="PRU00169"/>
    </source>
</evidence>
<feature type="domain" description="Response regulatory" evidence="3">
    <location>
        <begin position="77"/>
        <end position="194"/>
    </location>
</feature>
<gene>
    <name evidence="4" type="ORF">CUN48_13600</name>
</gene>